<dbReference type="Proteomes" id="UP001214576">
    <property type="component" value="Unassembled WGS sequence"/>
</dbReference>
<accession>A0AAD4YIB0</accession>
<dbReference type="EMBL" id="JAKZEL010000001">
    <property type="protein sequence ID" value="KAI4548502.1"/>
    <property type="molecule type" value="Genomic_DNA"/>
</dbReference>
<name>A0AAD4YIB0_OVIAM</name>
<evidence type="ECO:0000313" key="2">
    <source>
        <dbReference type="Proteomes" id="UP001214576"/>
    </source>
</evidence>
<organism evidence="1 2">
    <name type="scientific">Ovis ammon polii</name>
    <dbReference type="NCBI Taxonomy" id="230172"/>
    <lineage>
        <taxon>Eukaryota</taxon>
        <taxon>Metazoa</taxon>
        <taxon>Chordata</taxon>
        <taxon>Craniata</taxon>
        <taxon>Vertebrata</taxon>
        <taxon>Euteleostomi</taxon>
        <taxon>Mammalia</taxon>
        <taxon>Eutheria</taxon>
        <taxon>Laurasiatheria</taxon>
        <taxon>Artiodactyla</taxon>
        <taxon>Ruminantia</taxon>
        <taxon>Pecora</taxon>
        <taxon>Bovidae</taxon>
        <taxon>Caprinae</taxon>
        <taxon>Ovis</taxon>
    </lineage>
</organism>
<protein>
    <submittedName>
        <fullName evidence="1">Uncharacterized protein</fullName>
    </submittedName>
</protein>
<dbReference type="AlphaFoldDB" id="A0AAD4YIB0"/>
<comment type="caution">
    <text evidence="1">The sequence shown here is derived from an EMBL/GenBank/DDBJ whole genome shotgun (WGS) entry which is preliminary data.</text>
</comment>
<reference evidence="1" key="1">
    <citation type="submission" date="2022-03" db="EMBL/GenBank/DDBJ databases">
        <title>Genomic analyses of argali, domestic sheep and their hybrids provide insights into chromosomal evolution, heterosis and genetic basis of agronomic traits.</title>
        <authorList>
            <person name="Li M."/>
        </authorList>
    </citation>
    <scope>NUCLEOTIDE SEQUENCE</scope>
    <source>
        <strain evidence="1">CAU-MHL-2022a</strain>
        <tissue evidence="1">Skin</tissue>
    </source>
</reference>
<sequence length="274" mass="31224">MVLDISMLQVMRRMDQNGLNGESGQIEYSPSNVEQNKVTNSSHFKNHEYKLNRPSFLHVDIYGYQYFRQKKEETGKRQFNFQTHLGTLGWEDPLEKGMEHGNPLQYSFLENPMDREACVSSMARSQQLLQQEDESGFASWWVGLIPREADCSLASRMHSVPVLSLRASEAISVTLANKMSVGTHVNKAIQIWLTMDNTDIVRDGGVEGQALIFSCENFKIAAHCQTTIKRRMLNPTKKRYPASKGKGEAQTICTVLVLPYIDLNPARVYMRSQR</sequence>
<keyword evidence="2" id="KW-1185">Reference proteome</keyword>
<evidence type="ECO:0000313" key="1">
    <source>
        <dbReference type="EMBL" id="KAI4548502.1"/>
    </source>
</evidence>
<proteinExistence type="predicted"/>
<gene>
    <name evidence="1" type="ORF">MG293_000832</name>
</gene>